<reference evidence="2" key="1">
    <citation type="submission" date="2021-02" db="EMBL/GenBank/DDBJ databases">
        <authorList>
            <person name="Nowell W R."/>
        </authorList>
    </citation>
    <scope>NUCLEOTIDE SEQUENCE</scope>
</reference>
<dbReference type="SUPFAM" id="SSF56281">
    <property type="entry name" value="Metallo-hydrolase/oxidoreductase"/>
    <property type="match status" value="1"/>
</dbReference>
<gene>
    <name evidence="2" type="ORF">IZO911_LOCUS26728</name>
</gene>
<dbReference type="PANTHER" id="PTHR33835">
    <property type="entry name" value="YALI0C07656P"/>
    <property type="match status" value="1"/>
</dbReference>
<dbReference type="Proteomes" id="UP000663860">
    <property type="component" value="Unassembled WGS sequence"/>
</dbReference>
<evidence type="ECO:0000313" key="3">
    <source>
        <dbReference type="Proteomes" id="UP000663860"/>
    </source>
</evidence>
<proteinExistence type="predicted"/>
<organism evidence="2 3">
    <name type="scientific">Adineta steineri</name>
    <dbReference type="NCBI Taxonomy" id="433720"/>
    <lineage>
        <taxon>Eukaryota</taxon>
        <taxon>Metazoa</taxon>
        <taxon>Spiralia</taxon>
        <taxon>Gnathifera</taxon>
        <taxon>Rotifera</taxon>
        <taxon>Eurotatoria</taxon>
        <taxon>Bdelloidea</taxon>
        <taxon>Adinetida</taxon>
        <taxon>Adinetidae</taxon>
        <taxon>Adineta</taxon>
    </lineage>
</organism>
<evidence type="ECO:0000256" key="1">
    <source>
        <dbReference type="SAM" id="MobiDB-lite"/>
    </source>
</evidence>
<name>A0A814U108_9BILA</name>
<dbReference type="PANTHER" id="PTHR33835:SF1">
    <property type="entry name" value="METALLO-BETA-LACTAMASE DOMAIN-CONTAINING PROTEIN"/>
    <property type="match status" value="1"/>
</dbReference>
<feature type="region of interest" description="Disordered" evidence="1">
    <location>
        <begin position="290"/>
        <end position="316"/>
    </location>
</feature>
<evidence type="ECO:0008006" key="4">
    <source>
        <dbReference type="Google" id="ProtNLM"/>
    </source>
</evidence>
<dbReference type="Gene3D" id="3.60.15.10">
    <property type="entry name" value="Ribonuclease Z/Hydroxyacylglutathione hydrolase-like"/>
    <property type="match status" value="1"/>
</dbReference>
<dbReference type="AlphaFoldDB" id="A0A814U108"/>
<sequence length="316" mass="35725">MIFGLSSILFRSIFQPFRTMASAIPAQTPNAAQNLDKNELYSIGPGFWNVRGRFKILKLIDIETQMSIIQLRNGKFLVIDTVEMNDRLRQEIDQLTNGGEKIEAVIATHPFHTLAFPAFYQLYPKPAYYGTPRHLRRLTDIPWKGDLDDCNVRKKWEPEVEMRIPAGAEFINPQPESSNHFISVFVYHPASRTLHVDDTIMYAEKPGFLLKVFGYKDGAMAFHPSIKNAGLHPTAEAPYLFRDWMRNVLKDWPFDNICCAHMGVKMGGAHADVSALLERAEPLFDKISAKNKKKNPSGELPPGNHPNINVSGDECG</sequence>
<comment type="caution">
    <text evidence="2">The sequence shown here is derived from an EMBL/GenBank/DDBJ whole genome shotgun (WGS) entry which is preliminary data.</text>
</comment>
<dbReference type="EMBL" id="CAJNOE010000353">
    <property type="protein sequence ID" value="CAF1168117.1"/>
    <property type="molecule type" value="Genomic_DNA"/>
</dbReference>
<accession>A0A814U108</accession>
<dbReference type="InterPro" id="IPR036866">
    <property type="entry name" value="RibonucZ/Hydroxyglut_hydro"/>
</dbReference>
<protein>
    <recommendedName>
        <fullName evidence="4">Metallo-beta-lactamase domain-containing protein</fullName>
    </recommendedName>
</protein>
<evidence type="ECO:0000313" key="2">
    <source>
        <dbReference type="EMBL" id="CAF1168117.1"/>
    </source>
</evidence>
<dbReference type="InterPro" id="IPR025638">
    <property type="entry name" value="DUF4336"/>
</dbReference>